<dbReference type="Pfam" id="PF00083">
    <property type="entry name" value="Sugar_tr"/>
    <property type="match status" value="1"/>
</dbReference>
<comment type="subcellular location">
    <subcellularLocation>
        <location evidence="1">Membrane</location>
    </subcellularLocation>
</comment>
<dbReference type="GO" id="GO:0016020">
    <property type="term" value="C:membrane"/>
    <property type="evidence" value="ECO:0007669"/>
    <property type="project" value="UniProtKB-SubCell"/>
</dbReference>
<evidence type="ECO:0000256" key="4">
    <source>
        <dbReference type="ARBA" id="ARBA00023136"/>
    </source>
</evidence>
<dbReference type="InterPro" id="IPR036259">
    <property type="entry name" value="MFS_trans_sf"/>
</dbReference>
<dbReference type="VEuPathDB" id="FungiDB:PAAG_06006"/>
<dbReference type="Gene3D" id="1.20.1250.20">
    <property type="entry name" value="MFS general substrate transporter like domains"/>
    <property type="match status" value="1"/>
</dbReference>
<dbReference type="InterPro" id="IPR005828">
    <property type="entry name" value="MFS_sugar_transport-like"/>
</dbReference>
<name>C1H5G5_PARBA</name>
<proteinExistence type="predicted"/>
<accession>C1H5G5</accession>
<protein>
    <submittedName>
        <fullName evidence="6">Uncharacterized protein</fullName>
    </submittedName>
</protein>
<dbReference type="EMBL" id="KN294007">
    <property type="protein sequence ID" value="EEH34959.2"/>
    <property type="molecule type" value="Genomic_DNA"/>
</dbReference>
<keyword evidence="7" id="KW-1185">Reference proteome</keyword>
<evidence type="ECO:0000313" key="6">
    <source>
        <dbReference type="EMBL" id="EEH34959.2"/>
    </source>
</evidence>
<evidence type="ECO:0000256" key="5">
    <source>
        <dbReference type="SAM" id="Phobius"/>
    </source>
</evidence>
<keyword evidence="4 5" id="KW-0472">Membrane</keyword>
<dbReference type="GeneID" id="9095294"/>
<organism evidence="6 7">
    <name type="scientific">Paracoccidioides lutzii (strain ATCC MYA-826 / Pb01)</name>
    <name type="common">Paracoccidioides brasiliensis</name>
    <dbReference type="NCBI Taxonomy" id="502779"/>
    <lineage>
        <taxon>Eukaryota</taxon>
        <taxon>Fungi</taxon>
        <taxon>Dikarya</taxon>
        <taxon>Ascomycota</taxon>
        <taxon>Pezizomycotina</taxon>
        <taxon>Eurotiomycetes</taxon>
        <taxon>Eurotiomycetidae</taxon>
        <taxon>Onygenales</taxon>
        <taxon>Ajellomycetaceae</taxon>
        <taxon>Paracoccidioides</taxon>
    </lineage>
</organism>
<evidence type="ECO:0000313" key="7">
    <source>
        <dbReference type="Proteomes" id="UP000002059"/>
    </source>
</evidence>
<feature type="transmembrane region" description="Helical" evidence="5">
    <location>
        <begin position="20"/>
        <end position="39"/>
    </location>
</feature>
<keyword evidence="3 5" id="KW-1133">Transmembrane helix</keyword>
<gene>
    <name evidence="6" type="ORF">PAAG_06006</name>
</gene>
<dbReference type="KEGG" id="pbl:PAAG_06006"/>
<sequence length="123" mass="13289">MPFADWIPAMIGHAAMCKMLLGCGAGMTDCLAIAAGTAADTHTSSKSSSPFSIASIYIFGSAFAFVFTSLQLIYPGEAMSNDTRGKRKRVSQLTAGTAGIVNAFCDARWTIKIKYWFYVFFAF</sequence>
<reference evidence="6 7" key="1">
    <citation type="journal article" date="2011" name="PLoS Genet.">
        <title>Comparative genomic analysis of human fungal pathogens causing paracoccidioidomycosis.</title>
        <authorList>
            <person name="Desjardins C.A."/>
            <person name="Champion M.D."/>
            <person name="Holder J.W."/>
            <person name="Muszewska A."/>
            <person name="Goldberg J."/>
            <person name="Bailao A.M."/>
            <person name="Brigido M.M."/>
            <person name="Ferreira M.E."/>
            <person name="Garcia A.M."/>
            <person name="Grynberg M."/>
            <person name="Gujja S."/>
            <person name="Heiman D.I."/>
            <person name="Henn M.R."/>
            <person name="Kodira C.D."/>
            <person name="Leon-Narvaez H."/>
            <person name="Longo L.V."/>
            <person name="Ma L.J."/>
            <person name="Malavazi I."/>
            <person name="Matsuo A.L."/>
            <person name="Morais F.V."/>
            <person name="Pereira M."/>
            <person name="Rodriguez-Brito S."/>
            <person name="Sakthikumar S."/>
            <person name="Salem-Izacc S.M."/>
            <person name="Sykes S.M."/>
            <person name="Teixeira M.M."/>
            <person name="Vallejo M.C."/>
            <person name="Walter M.E."/>
            <person name="Yandava C."/>
            <person name="Young S."/>
            <person name="Zeng Q."/>
            <person name="Zucker J."/>
            <person name="Felipe M.S."/>
            <person name="Goldman G.H."/>
            <person name="Haas B.J."/>
            <person name="McEwen J.G."/>
            <person name="Nino-Vega G."/>
            <person name="Puccia R."/>
            <person name="San-Blas G."/>
            <person name="Soares C.M."/>
            <person name="Birren B.W."/>
            <person name="Cuomo C.A."/>
        </authorList>
    </citation>
    <scope>NUCLEOTIDE SEQUENCE [LARGE SCALE GENOMIC DNA]</scope>
    <source>
        <strain evidence="7">ATCC MYA-826 / Pb01</strain>
    </source>
</reference>
<evidence type="ECO:0000256" key="2">
    <source>
        <dbReference type="ARBA" id="ARBA00022692"/>
    </source>
</evidence>
<dbReference type="RefSeq" id="XP_015699986.1">
    <property type="nucleotide sequence ID" value="XM_015845760.1"/>
</dbReference>
<dbReference type="HOGENOM" id="CLU_2015939_0_0_1"/>
<dbReference type="Proteomes" id="UP000002059">
    <property type="component" value="Partially assembled WGS sequence"/>
</dbReference>
<dbReference type="OrthoDB" id="6133115at2759"/>
<keyword evidence="2 5" id="KW-0812">Transmembrane</keyword>
<feature type="transmembrane region" description="Helical" evidence="5">
    <location>
        <begin position="51"/>
        <end position="74"/>
    </location>
</feature>
<evidence type="ECO:0000256" key="1">
    <source>
        <dbReference type="ARBA" id="ARBA00004370"/>
    </source>
</evidence>
<dbReference type="AlphaFoldDB" id="C1H5G5"/>
<dbReference type="GO" id="GO:0022857">
    <property type="term" value="F:transmembrane transporter activity"/>
    <property type="evidence" value="ECO:0007669"/>
    <property type="project" value="InterPro"/>
</dbReference>
<evidence type="ECO:0000256" key="3">
    <source>
        <dbReference type="ARBA" id="ARBA00022989"/>
    </source>
</evidence>